<proteinExistence type="predicted"/>
<name>A0ABS8T8V9_DATST</name>
<dbReference type="Proteomes" id="UP000823775">
    <property type="component" value="Unassembled WGS sequence"/>
</dbReference>
<gene>
    <name evidence="1" type="ORF">HAX54_005494</name>
</gene>
<evidence type="ECO:0000313" key="1">
    <source>
        <dbReference type="EMBL" id="MCD7467847.1"/>
    </source>
</evidence>
<protein>
    <submittedName>
        <fullName evidence="1">Uncharacterized protein</fullName>
    </submittedName>
</protein>
<evidence type="ECO:0000313" key="2">
    <source>
        <dbReference type="Proteomes" id="UP000823775"/>
    </source>
</evidence>
<organism evidence="1 2">
    <name type="scientific">Datura stramonium</name>
    <name type="common">Jimsonweed</name>
    <name type="synonym">Common thornapple</name>
    <dbReference type="NCBI Taxonomy" id="4076"/>
    <lineage>
        <taxon>Eukaryota</taxon>
        <taxon>Viridiplantae</taxon>
        <taxon>Streptophyta</taxon>
        <taxon>Embryophyta</taxon>
        <taxon>Tracheophyta</taxon>
        <taxon>Spermatophyta</taxon>
        <taxon>Magnoliopsida</taxon>
        <taxon>eudicotyledons</taxon>
        <taxon>Gunneridae</taxon>
        <taxon>Pentapetalae</taxon>
        <taxon>asterids</taxon>
        <taxon>lamiids</taxon>
        <taxon>Solanales</taxon>
        <taxon>Solanaceae</taxon>
        <taxon>Solanoideae</taxon>
        <taxon>Datureae</taxon>
        <taxon>Datura</taxon>
    </lineage>
</organism>
<comment type="caution">
    <text evidence="1">The sequence shown here is derived from an EMBL/GenBank/DDBJ whole genome shotgun (WGS) entry which is preliminary data.</text>
</comment>
<dbReference type="EMBL" id="JACEIK010001275">
    <property type="protein sequence ID" value="MCD7467847.1"/>
    <property type="molecule type" value="Genomic_DNA"/>
</dbReference>
<keyword evidence="2" id="KW-1185">Reference proteome</keyword>
<accession>A0ABS8T8V9</accession>
<reference evidence="1 2" key="1">
    <citation type="journal article" date="2021" name="BMC Genomics">
        <title>Datura genome reveals duplications of psychoactive alkaloid biosynthetic genes and high mutation rate following tissue culture.</title>
        <authorList>
            <person name="Rajewski A."/>
            <person name="Carter-House D."/>
            <person name="Stajich J."/>
            <person name="Litt A."/>
        </authorList>
    </citation>
    <scope>NUCLEOTIDE SEQUENCE [LARGE SCALE GENOMIC DNA]</scope>
    <source>
        <strain evidence="1">AR-01</strain>
    </source>
</reference>
<sequence>MVSCSSLAVEQRGREDCGLKWFSSGGEWSSSWVNGRGEGDAGVLFFSGAREKMDCGGMGMSENREEKERKRGYMVVAAVCSGDGLCCQRREKNRRRQYEVFFQPTVAETKWGKMMRQREAAVWYWAAFDRW</sequence>